<evidence type="ECO:0000313" key="3">
    <source>
        <dbReference type="WBParaSite" id="ACOC_0000390701-mRNA-1"/>
    </source>
</evidence>
<organism evidence="3">
    <name type="scientific">Angiostrongylus costaricensis</name>
    <name type="common">Nematode worm</name>
    <dbReference type="NCBI Taxonomy" id="334426"/>
    <lineage>
        <taxon>Eukaryota</taxon>
        <taxon>Metazoa</taxon>
        <taxon>Ecdysozoa</taxon>
        <taxon>Nematoda</taxon>
        <taxon>Chromadorea</taxon>
        <taxon>Rhabditida</taxon>
        <taxon>Rhabditina</taxon>
        <taxon>Rhabditomorpha</taxon>
        <taxon>Strongyloidea</taxon>
        <taxon>Metastrongylidae</taxon>
        <taxon>Angiostrongylus</taxon>
    </lineage>
</organism>
<gene>
    <name evidence="1" type="ORF">ACOC_LOCUS3908</name>
</gene>
<name>A0A0R3PHT0_ANGCS</name>
<keyword evidence="2" id="KW-1185">Reference proteome</keyword>
<dbReference type="Proteomes" id="UP000267027">
    <property type="component" value="Unassembled WGS sequence"/>
</dbReference>
<proteinExistence type="predicted"/>
<evidence type="ECO:0000313" key="2">
    <source>
        <dbReference type="Proteomes" id="UP000267027"/>
    </source>
</evidence>
<accession>A0A0R3PHT0</accession>
<reference evidence="3" key="1">
    <citation type="submission" date="2017-02" db="UniProtKB">
        <authorList>
            <consortium name="WormBaseParasite"/>
        </authorList>
    </citation>
    <scope>IDENTIFICATION</scope>
</reference>
<reference evidence="1 2" key="2">
    <citation type="submission" date="2018-11" db="EMBL/GenBank/DDBJ databases">
        <authorList>
            <consortium name="Pathogen Informatics"/>
        </authorList>
    </citation>
    <scope>NUCLEOTIDE SEQUENCE [LARGE SCALE GENOMIC DNA]</scope>
    <source>
        <strain evidence="1 2">Costa Rica</strain>
    </source>
</reference>
<dbReference type="WBParaSite" id="ACOC_0000390701-mRNA-1">
    <property type="protein sequence ID" value="ACOC_0000390701-mRNA-1"/>
    <property type="gene ID" value="ACOC_0000390701"/>
</dbReference>
<evidence type="ECO:0000313" key="1">
    <source>
        <dbReference type="EMBL" id="VDM55493.1"/>
    </source>
</evidence>
<sequence>MLDSPLLALLVDIFFHFDDILHLDVEHCPDLSKLEARECRQIRQKRLQGKAKAAIKRRSRLQVFNVMSLLPGANPSIDESEELWSSRIGKV</sequence>
<protein>
    <submittedName>
        <fullName evidence="1 3">Uncharacterized protein</fullName>
    </submittedName>
</protein>
<dbReference type="EMBL" id="UYYA01001560">
    <property type="protein sequence ID" value="VDM55493.1"/>
    <property type="molecule type" value="Genomic_DNA"/>
</dbReference>
<dbReference type="AlphaFoldDB" id="A0A0R3PHT0"/>